<organism evidence="1 2">
    <name type="scientific">Maribacter luteus</name>
    <dbReference type="NCBI Taxonomy" id="2594478"/>
    <lineage>
        <taxon>Bacteria</taxon>
        <taxon>Pseudomonadati</taxon>
        <taxon>Bacteroidota</taxon>
        <taxon>Flavobacteriia</taxon>
        <taxon>Flavobacteriales</taxon>
        <taxon>Flavobacteriaceae</taxon>
        <taxon>Maribacter</taxon>
    </lineage>
</organism>
<name>A0A6I2MPV1_9FLAO</name>
<dbReference type="AlphaFoldDB" id="A0A6I2MPV1"/>
<keyword evidence="2" id="KW-1185">Reference proteome</keyword>
<evidence type="ECO:0000313" key="1">
    <source>
        <dbReference type="EMBL" id="MRX64882.1"/>
    </source>
</evidence>
<dbReference type="EMBL" id="WKJH01000018">
    <property type="protein sequence ID" value="MRX64882.1"/>
    <property type="molecule type" value="Genomic_DNA"/>
</dbReference>
<reference evidence="1 2" key="1">
    <citation type="submission" date="2019-11" db="EMBL/GenBank/DDBJ databases">
        <title>Maribacter lutea sp. nov., a marine bacterium isolated from intertidal sand.</title>
        <authorList>
            <person name="Liu A."/>
        </authorList>
    </citation>
    <scope>NUCLEOTIDE SEQUENCE [LARGE SCALE GENOMIC DNA]</scope>
    <source>
        <strain evidence="1 2">RZ05</strain>
    </source>
</reference>
<accession>A0A6I2MPV1</accession>
<protein>
    <submittedName>
        <fullName evidence="1">Uncharacterized protein</fullName>
    </submittedName>
</protein>
<dbReference type="RefSeq" id="WP_154367164.1">
    <property type="nucleotide sequence ID" value="NZ_WKJH01000018.1"/>
</dbReference>
<dbReference type="OrthoDB" id="719419at2"/>
<comment type="caution">
    <text evidence="1">The sequence shown here is derived from an EMBL/GenBank/DDBJ whole genome shotgun (WGS) entry which is preliminary data.</text>
</comment>
<gene>
    <name evidence="1" type="ORF">GJ691_11975</name>
</gene>
<proteinExistence type="predicted"/>
<evidence type="ECO:0000313" key="2">
    <source>
        <dbReference type="Proteomes" id="UP000443153"/>
    </source>
</evidence>
<dbReference type="Proteomes" id="UP000443153">
    <property type="component" value="Unassembled WGS sequence"/>
</dbReference>
<sequence>MGIKEFSEDYEALLSLQGEEKKRQKEALDKKYSKDNIGWVYVLVEGRLEELDYTEYTQKDRNKINRKIGFSPLLVGGGMTWLQPYLKNGARPMGQRPYGCFVSSTGTPKVIKTLWTDRQNNELPDAVAFGSQVRLHIYTQDLYGQELTIGLVDRDIFNPNDELSVTSNNEDAALADAFVISTAFRREITHKAELTFEKNFNDIIKGQVTIFGNKQTHVQKTSIDVFVDPYWAIVAGKSLKIFPTVMLEATGKFIEFERQYLSVKENAKKYEGPGKLGNVSVQVGEIETNIKAFSPCRYKTIVATLPNQEPFTLFSEDGQVNTGASVINTGMVTNGSNKKVFKIEVTDIDNEGCSETETGKMHENNVIDTSVLDELNIEYEQTKGKTASVSFVPIYPYKYLNNGNPDFFNFFISYFPVISNNNGLFFELPITTCAYQKKVKFIVFPDVHFAMHLQVGKVDKKLKNFYKEIEVPIISGLDKEFEQAQKHQDFIYQYLKYIPVFALHKFIQELIMDYLKGEAAKFGVGLHGYHSFTTPIGPGLKKGTDYEQLDYGVEYPLVPKAIIAYGLLCSVVMDALLLYFSGGGYAAVKAGAKATSVAGKTWKQLKLARRRYKQYKTAKKLATGNFVEPARSDRTEFEFIAPKIRRITGMGFVQDKQGAISLELTEKILASPLFAMSYTIKGDWGDFLAAVTGVTGMFNGLEVANNVVGEILKIKSIKDDVNKAQGKTETDTRSNTEKAATGIAKRTGNRQDFFDRLEDKIQLDLKEFAKKYGQEGEIEIYFSGFIDAHYELTANNAKGLNLSLYDENGALIKNYDNTTGVSYGCDYGITAGVIMSFKSEVTIKWTKLAAYTPKFLGDGLYDTNIDFELEGEMGGSIHYECTYTRKGQAPTMKQQVIICTGIRGMAYAKIKLEIDKKVGENKKWELKVGKKREKDAPRITDRYNGEYTELLKDFTIPFDPVPVFDDSLKNYFD</sequence>